<name>A0A3E4U6M3_9FIRM</name>
<dbReference type="AlphaFoldDB" id="A0A3E4U6M3"/>
<organism evidence="1 2">
    <name type="scientific">Hungatella hathewayi</name>
    <dbReference type="NCBI Taxonomy" id="154046"/>
    <lineage>
        <taxon>Bacteria</taxon>
        <taxon>Bacillati</taxon>
        <taxon>Bacillota</taxon>
        <taxon>Clostridia</taxon>
        <taxon>Lachnospirales</taxon>
        <taxon>Lachnospiraceae</taxon>
        <taxon>Hungatella</taxon>
    </lineage>
</organism>
<reference evidence="1 2" key="1">
    <citation type="submission" date="2018-08" db="EMBL/GenBank/DDBJ databases">
        <title>A genome reference for cultivated species of the human gut microbiota.</title>
        <authorList>
            <person name="Zou Y."/>
            <person name="Xue W."/>
            <person name="Luo G."/>
        </authorList>
    </citation>
    <scope>NUCLEOTIDE SEQUENCE [LARGE SCALE GENOMIC DNA]</scope>
    <source>
        <strain evidence="1 2">TF05-11AC</strain>
    </source>
</reference>
<sequence>MKKIKWVVIFTISVICILIGIVMFNRFRISFEELNEIDKKMLTEMDMYCKKEIESELWPGYKLSDKTIFAYDGIFGSAYIINPSSEIKSMFATKIILPEECNLNVYRLAKFTLQVFIKRLMPGSFNVIGEKIKIFGNEVYYIKYDESNFEKEFSSKHFMPFLVHEAFHYFMQNEWSGGSRFYGELTESDISLIEKEYVILENIRIELKKEKPSRDELLNYSNELIVVREERIKNNPEYLEKELSMETDEGTAEYVGIKAAEIVGYNYNVMYFDSGKDIPFDGVIPVLKAGALEKSFLADSMPYETGALLCLLLEELEIPNWQEKLNEQTETTPVFLYEILKENI</sequence>
<comment type="caution">
    <text evidence="1">The sequence shown here is derived from an EMBL/GenBank/DDBJ whole genome shotgun (WGS) entry which is preliminary data.</text>
</comment>
<accession>A0A3E4U6M3</accession>
<evidence type="ECO:0000313" key="2">
    <source>
        <dbReference type="Proteomes" id="UP000261257"/>
    </source>
</evidence>
<gene>
    <name evidence="1" type="ORF">DXC39_14475</name>
</gene>
<dbReference type="EMBL" id="QSSQ01000013">
    <property type="protein sequence ID" value="RGM03540.1"/>
    <property type="molecule type" value="Genomic_DNA"/>
</dbReference>
<dbReference type="Proteomes" id="UP000261257">
    <property type="component" value="Unassembled WGS sequence"/>
</dbReference>
<evidence type="ECO:0000313" key="1">
    <source>
        <dbReference type="EMBL" id="RGM03540.1"/>
    </source>
</evidence>
<proteinExistence type="predicted"/>
<protein>
    <submittedName>
        <fullName evidence="1">Uncharacterized protein</fullName>
    </submittedName>
</protein>
<dbReference type="RefSeq" id="WP_117634085.1">
    <property type="nucleotide sequence ID" value="NZ_JAQDZV010000006.1"/>
</dbReference>